<name>A0A6C0ES91_9ZZZZ</name>
<dbReference type="AlphaFoldDB" id="A0A6C0ES91"/>
<proteinExistence type="predicted"/>
<organism evidence="1">
    <name type="scientific">viral metagenome</name>
    <dbReference type="NCBI Taxonomy" id="1070528"/>
    <lineage>
        <taxon>unclassified sequences</taxon>
        <taxon>metagenomes</taxon>
        <taxon>organismal metagenomes</taxon>
    </lineage>
</organism>
<dbReference type="EMBL" id="MN738916">
    <property type="protein sequence ID" value="QHT31199.1"/>
    <property type="molecule type" value="Genomic_DNA"/>
</dbReference>
<accession>A0A6C0ES91</accession>
<evidence type="ECO:0000313" key="1">
    <source>
        <dbReference type="EMBL" id="QHT31199.1"/>
    </source>
</evidence>
<protein>
    <submittedName>
        <fullName evidence="1">Uncharacterized protein</fullName>
    </submittedName>
</protein>
<sequence length="150" mass="18498">MEFNSQQGANCYVVASFMDIFMISKVNNNKKWIKILSNFWVTIKDVSLEEANNDAWVRLGELIESNLKEQWESDCFESQLMERYICSISWYHHNLKQDEKFKKYAEYFKQRNMMKEYDQEDNDDYDSYVEEEFQRKLREDDFQEYYEDRL</sequence>
<reference evidence="1" key="1">
    <citation type="journal article" date="2020" name="Nature">
        <title>Giant virus diversity and host interactions through global metagenomics.</title>
        <authorList>
            <person name="Schulz F."/>
            <person name="Roux S."/>
            <person name="Paez-Espino D."/>
            <person name="Jungbluth S."/>
            <person name="Walsh D.A."/>
            <person name="Denef V.J."/>
            <person name="McMahon K.D."/>
            <person name="Konstantinidis K.T."/>
            <person name="Eloe-Fadrosh E.A."/>
            <person name="Kyrpides N.C."/>
            <person name="Woyke T."/>
        </authorList>
    </citation>
    <scope>NUCLEOTIDE SEQUENCE</scope>
    <source>
        <strain evidence="1">GVMAG-M-3300009155-2</strain>
    </source>
</reference>